<keyword evidence="7" id="KW-1185">Reference proteome</keyword>
<feature type="active site" evidence="3">
    <location>
        <position position="18"/>
    </location>
</feature>
<dbReference type="PANTHER" id="PTHR11707">
    <property type="entry name" value="L-ASPARAGINASE"/>
    <property type="match status" value="1"/>
</dbReference>
<evidence type="ECO:0000256" key="3">
    <source>
        <dbReference type="PROSITE-ProRule" id="PRU10099"/>
    </source>
</evidence>
<dbReference type="EMBL" id="JBHRXJ010000011">
    <property type="protein sequence ID" value="MFC3529444.1"/>
    <property type="molecule type" value="Genomic_DNA"/>
</dbReference>
<evidence type="ECO:0000313" key="6">
    <source>
        <dbReference type="EMBL" id="MFC3529444.1"/>
    </source>
</evidence>
<dbReference type="InterPro" id="IPR027473">
    <property type="entry name" value="L-asparaginase_C"/>
</dbReference>
<dbReference type="InterPro" id="IPR040919">
    <property type="entry name" value="Asparaginase_C"/>
</dbReference>
<proteinExistence type="inferred from homology"/>
<feature type="domain" description="Asparaginase/glutaminase C-terminal" evidence="5">
    <location>
        <begin position="194"/>
        <end position="309"/>
    </location>
</feature>
<feature type="domain" description="L-asparaginase N-terminal" evidence="4">
    <location>
        <begin position="9"/>
        <end position="174"/>
    </location>
</feature>
<evidence type="ECO:0000313" key="7">
    <source>
        <dbReference type="Proteomes" id="UP001595721"/>
    </source>
</evidence>
<dbReference type="InterPro" id="IPR027474">
    <property type="entry name" value="L-asparaginase_N"/>
</dbReference>
<dbReference type="SFLD" id="SFLDS00057">
    <property type="entry name" value="Glutaminase/Asparaginase"/>
    <property type="match status" value="1"/>
</dbReference>
<evidence type="ECO:0000256" key="1">
    <source>
        <dbReference type="ARBA" id="ARBA00010518"/>
    </source>
</evidence>
<dbReference type="InterPro" id="IPR006034">
    <property type="entry name" value="Asparaginase/glutaminase-like"/>
</dbReference>
<dbReference type="SMART" id="SM00870">
    <property type="entry name" value="Asparaginase"/>
    <property type="match status" value="1"/>
</dbReference>
<dbReference type="SUPFAM" id="SSF53774">
    <property type="entry name" value="Glutaminase/Asparaginase"/>
    <property type="match status" value="1"/>
</dbReference>
<dbReference type="InterPro" id="IPR020827">
    <property type="entry name" value="Asparaginase/glutaminase_AS1"/>
</dbReference>
<dbReference type="Proteomes" id="UP001595721">
    <property type="component" value="Unassembled WGS sequence"/>
</dbReference>
<comment type="similarity">
    <text evidence="1">Belongs to the asparaginase 1 family.</text>
</comment>
<dbReference type="Gene3D" id="3.40.50.40">
    <property type="match status" value="1"/>
</dbReference>
<name>A0ABV7R5E6_9RHOB</name>
<evidence type="ECO:0000259" key="5">
    <source>
        <dbReference type="Pfam" id="PF17763"/>
    </source>
</evidence>
<dbReference type="PANTHER" id="PTHR11707:SF28">
    <property type="entry name" value="60 KDA LYSOPHOSPHOLIPASE"/>
    <property type="match status" value="1"/>
</dbReference>
<dbReference type="Pfam" id="PF17763">
    <property type="entry name" value="Asparaginase_C"/>
    <property type="match status" value="1"/>
</dbReference>
<dbReference type="PIRSF" id="PIRSF500176">
    <property type="entry name" value="L_ASNase"/>
    <property type="match status" value="1"/>
</dbReference>
<organism evidence="6 7">
    <name type="scientific">Paracoccus mangrovi</name>
    <dbReference type="NCBI Taxonomy" id="1715645"/>
    <lineage>
        <taxon>Bacteria</taxon>
        <taxon>Pseudomonadati</taxon>
        <taxon>Pseudomonadota</taxon>
        <taxon>Alphaproteobacteria</taxon>
        <taxon>Rhodobacterales</taxon>
        <taxon>Paracoccaceae</taxon>
        <taxon>Paracoccus</taxon>
    </lineage>
</organism>
<evidence type="ECO:0000256" key="2">
    <source>
        <dbReference type="ARBA" id="ARBA00022801"/>
    </source>
</evidence>
<dbReference type="CDD" id="cd08964">
    <property type="entry name" value="L-asparaginase_II"/>
    <property type="match status" value="1"/>
</dbReference>
<dbReference type="PRINTS" id="PR00139">
    <property type="entry name" value="ASNGLNASE"/>
</dbReference>
<keyword evidence="2" id="KW-0378">Hydrolase</keyword>
<dbReference type="InterPro" id="IPR004550">
    <property type="entry name" value="AsnASE_II"/>
</dbReference>
<reference evidence="7" key="1">
    <citation type="journal article" date="2019" name="Int. J. Syst. Evol. Microbiol.">
        <title>The Global Catalogue of Microorganisms (GCM) 10K type strain sequencing project: providing services to taxonomists for standard genome sequencing and annotation.</title>
        <authorList>
            <consortium name="The Broad Institute Genomics Platform"/>
            <consortium name="The Broad Institute Genome Sequencing Center for Infectious Disease"/>
            <person name="Wu L."/>
            <person name="Ma J."/>
        </authorList>
    </citation>
    <scope>NUCLEOTIDE SEQUENCE [LARGE SCALE GENOMIC DNA]</scope>
    <source>
        <strain evidence="7">KCTC 42899</strain>
    </source>
</reference>
<dbReference type="PROSITE" id="PS00144">
    <property type="entry name" value="ASN_GLN_ASE_1"/>
    <property type="match status" value="1"/>
</dbReference>
<evidence type="ECO:0000259" key="4">
    <source>
        <dbReference type="Pfam" id="PF00710"/>
    </source>
</evidence>
<sequence length="312" mass="30706">MTETDNPPRLAVLATGGTIASTRDAEGAARPALSGEDLLAVLPPMRVTLEPREVLAKDSSTLTLADMQAISDAVGAALADPGIAGIVVTHGTDAMEETALLVQLQHAPAKPVIFTGAQFAADHPSPDGPGNLADAVTLALRGAAGVALAFGGKVLPAWGLYKSATDSADAFRRAAEDAASPPLPVLPAPVAGLRVDIVAVHPGGDALHLDASLAAGAQGIVLAALGSGNATPDLVAGVARARAAGVPVVVTSRVPTGLLAPAYGGGGGGHDLCRAGAIHARLLRPGQARILLAVMLANGCDAAGIAGAFGPV</sequence>
<dbReference type="InterPro" id="IPR037152">
    <property type="entry name" value="L-asparaginase_N_sf"/>
</dbReference>
<gene>
    <name evidence="6" type="ORF">ACFOMH_14790</name>
</gene>
<dbReference type="PROSITE" id="PS51732">
    <property type="entry name" value="ASN_GLN_ASE_3"/>
    <property type="match status" value="1"/>
</dbReference>
<dbReference type="Pfam" id="PF00710">
    <property type="entry name" value="Asparaginase"/>
    <property type="match status" value="1"/>
</dbReference>
<dbReference type="Gene3D" id="3.40.50.1170">
    <property type="entry name" value="L-asparaginase, N-terminal domain"/>
    <property type="match status" value="1"/>
</dbReference>
<dbReference type="RefSeq" id="WP_377745403.1">
    <property type="nucleotide sequence ID" value="NZ_JBHRXJ010000011.1"/>
</dbReference>
<comment type="caution">
    <text evidence="6">The sequence shown here is derived from an EMBL/GenBank/DDBJ whole genome shotgun (WGS) entry which is preliminary data.</text>
</comment>
<accession>A0ABV7R5E6</accession>
<protein>
    <submittedName>
        <fullName evidence="6">Asparaginase</fullName>
    </submittedName>
</protein>
<dbReference type="InterPro" id="IPR036152">
    <property type="entry name" value="Asp/glu_Ase-like_sf"/>
</dbReference>
<dbReference type="PIRSF" id="PIRSF001220">
    <property type="entry name" value="L-ASNase_gatD"/>
    <property type="match status" value="1"/>
</dbReference>